<evidence type="ECO:0000256" key="2">
    <source>
        <dbReference type="ARBA" id="ARBA00010566"/>
    </source>
</evidence>
<dbReference type="GO" id="GO:0005737">
    <property type="term" value="C:cytoplasm"/>
    <property type="evidence" value="ECO:0007669"/>
    <property type="project" value="InterPro"/>
</dbReference>
<dbReference type="InterPro" id="IPR036969">
    <property type="entry name" value="Citrate_synthase_sf"/>
</dbReference>
<dbReference type="PIRSF" id="PIRSF001369">
    <property type="entry name" value="Citrate_synth"/>
    <property type="match status" value="1"/>
</dbReference>
<evidence type="ECO:0000256" key="10">
    <source>
        <dbReference type="RuleBase" id="RU003406"/>
    </source>
</evidence>
<evidence type="ECO:0000256" key="8">
    <source>
        <dbReference type="PIRSR" id="PIRSR001369-1"/>
    </source>
</evidence>
<keyword evidence="12" id="KW-1185">Reference proteome</keyword>
<protein>
    <recommendedName>
        <fullName evidence="6 7">Citrate synthase</fullName>
    </recommendedName>
</protein>
<dbReference type="GO" id="GO:0036440">
    <property type="term" value="F:citrate synthase activity"/>
    <property type="evidence" value="ECO:0007669"/>
    <property type="project" value="UniProtKB-EC"/>
</dbReference>
<keyword evidence="3 9" id="KW-0816">Tricarboxylic acid cycle</keyword>
<dbReference type="InterPro" id="IPR024176">
    <property type="entry name" value="Citrate_synthase_bac-typ"/>
</dbReference>
<dbReference type="OrthoDB" id="9800864at2"/>
<dbReference type="Gene3D" id="1.10.580.10">
    <property type="entry name" value="Citrate Synthase, domain 1"/>
    <property type="match status" value="1"/>
</dbReference>
<proteinExistence type="inferred from homology"/>
<feature type="active site" evidence="8">
    <location>
        <position position="305"/>
    </location>
</feature>
<evidence type="ECO:0000256" key="1">
    <source>
        <dbReference type="ARBA" id="ARBA00004751"/>
    </source>
</evidence>
<dbReference type="InterPro" id="IPR019810">
    <property type="entry name" value="Citrate_synthase_AS"/>
</dbReference>
<organism evidence="11 12">
    <name type="scientific">Friedmanniella luteola</name>
    <dbReference type="NCBI Taxonomy" id="546871"/>
    <lineage>
        <taxon>Bacteria</taxon>
        <taxon>Bacillati</taxon>
        <taxon>Actinomycetota</taxon>
        <taxon>Actinomycetes</taxon>
        <taxon>Propionibacteriales</taxon>
        <taxon>Nocardioidaceae</taxon>
        <taxon>Friedmanniella</taxon>
    </lineage>
</organism>
<comment type="catalytic activity">
    <reaction evidence="5 9">
        <text>oxaloacetate + acetyl-CoA + H2O = citrate + CoA + H(+)</text>
        <dbReference type="Rhea" id="RHEA:16845"/>
        <dbReference type="ChEBI" id="CHEBI:15377"/>
        <dbReference type="ChEBI" id="CHEBI:15378"/>
        <dbReference type="ChEBI" id="CHEBI:16452"/>
        <dbReference type="ChEBI" id="CHEBI:16947"/>
        <dbReference type="ChEBI" id="CHEBI:57287"/>
        <dbReference type="ChEBI" id="CHEBI:57288"/>
        <dbReference type="EC" id="2.3.3.16"/>
    </reaction>
</comment>
<dbReference type="NCBIfam" id="NF004126">
    <property type="entry name" value="PRK05614.1"/>
    <property type="match status" value="1"/>
</dbReference>
<name>A0A1H1YXB9_9ACTN</name>
<dbReference type="Pfam" id="PF00285">
    <property type="entry name" value="Citrate_synt"/>
    <property type="match status" value="1"/>
</dbReference>
<evidence type="ECO:0000256" key="5">
    <source>
        <dbReference type="ARBA" id="ARBA00049288"/>
    </source>
</evidence>
<dbReference type="RefSeq" id="WP_091414394.1">
    <property type="nucleotide sequence ID" value="NZ_LT629749.1"/>
</dbReference>
<evidence type="ECO:0000256" key="4">
    <source>
        <dbReference type="ARBA" id="ARBA00022679"/>
    </source>
</evidence>
<evidence type="ECO:0000256" key="9">
    <source>
        <dbReference type="RuleBase" id="RU003370"/>
    </source>
</evidence>
<comment type="pathway">
    <text evidence="1 9">Carbohydrate metabolism; tricarboxylic acid cycle; isocitrate from oxaloacetate: step 1/2.</text>
</comment>
<dbReference type="AlphaFoldDB" id="A0A1H1YXB9"/>
<evidence type="ECO:0000256" key="3">
    <source>
        <dbReference type="ARBA" id="ARBA00022532"/>
    </source>
</evidence>
<evidence type="ECO:0000256" key="7">
    <source>
        <dbReference type="PIRNR" id="PIRNR001369"/>
    </source>
</evidence>
<dbReference type="UniPathway" id="UPA00223">
    <property type="reaction ID" value="UER00717"/>
</dbReference>
<dbReference type="EMBL" id="LT629749">
    <property type="protein sequence ID" value="SDT25596.1"/>
    <property type="molecule type" value="Genomic_DNA"/>
</dbReference>
<dbReference type="FunFam" id="1.10.230.10:FF:000002">
    <property type="entry name" value="Citrate synthase"/>
    <property type="match status" value="1"/>
</dbReference>
<dbReference type="SUPFAM" id="SSF48256">
    <property type="entry name" value="Citrate synthase"/>
    <property type="match status" value="1"/>
</dbReference>
<gene>
    <name evidence="11" type="ORF">SAMN04488543_3463</name>
</gene>
<dbReference type="NCBIfam" id="TIGR01798">
    <property type="entry name" value="cit_synth_I"/>
    <property type="match status" value="1"/>
</dbReference>
<dbReference type="PANTHER" id="PTHR42871:SF1">
    <property type="entry name" value="CITRATE SYNTHASE"/>
    <property type="match status" value="1"/>
</dbReference>
<evidence type="ECO:0000313" key="12">
    <source>
        <dbReference type="Proteomes" id="UP000199092"/>
    </source>
</evidence>
<dbReference type="PROSITE" id="PS00480">
    <property type="entry name" value="CITRATE_SYNTHASE"/>
    <property type="match status" value="1"/>
</dbReference>
<accession>A0A1H1YXB9</accession>
<dbReference type="InterPro" id="IPR010953">
    <property type="entry name" value="Citrate_synthase_typ-I"/>
</dbReference>
<dbReference type="InterPro" id="IPR016142">
    <property type="entry name" value="Citrate_synth-like_lrg_a-sub"/>
</dbReference>
<dbReference type="GO" id="GO:0006099">
    <property type="term" value="P:tricarboxylic acid cycle"/>
    <property type="evidence" value="ECO:0007669"/>
    <property type="project" value="UniProtKB-UniRule"/>
</dbReference>
<dbReference type="STRING" id="546871.SAMN04488543_3463"/>
<feature type="active site" evidence="8">
    <location>
        <position position="361"/>
    </location>
</feature>
<keyword evidence="4 7" id="KW-0808">Transferase</keyword>
<dbReference type="Proteomes" id="UP000199092">
    <property type="component" value="Chromosome I"/>
</dbReference>
<comment type="similarity">
    <text evidence="2 7 10">Belongs to the citrate synthase family.</text>
</comment>
<reference evidence="11 12" key="1">
    <citation type="submission" date="2016-10" db="EMBL/GenBank/DDBJ databases">
        <authorList>
            <person name="de Groot N.N."/>
        </authorList>
    </citation>
    <scope>NUCLEOTIDE SEQUENCE [LARGE SCALE GENOMIC DNA]</scope>
    <source>
        <strain evidence="11 12">DSM 21741</strain>
    </source>
</reference>
<sequence>MTDSLTIRDNRTGREFEVAITDGTIRAADLKQIAVEGEPGLATYDPGFVNTASCRSAVTYIDGDAGILEYRGYPIEQLAEHSTFLEVAYLLLNGELPTAAELEQWTHDITYHTFLHENVKQLIEGFRYDAHPMGMLMASVSALSTFYPDAREIHDADNRKLQIARLIAKMPTLGAFAYRHQLGKPYVYPDNRLSYTENFLAMLFKMSEPSYQADPRLVKALDILLILHADHEQNCSTNAVRSVGSSEVDPYSAVGAGIGALFGPLHGGANEAVLAMLRRIGTTDNIPGFIEGVKAGKEKLMGFGHRVYKNYDPRAKIIKKAADDVFAVTGVNPLLEIALELEKIALEDEYFVKRKLYPNVDFYSGLIYEALQFPPEMFTVLFAIGRTPGWLAQWSELVQDKEQKIARPKQIYTGHRTREFTPISER</sequence>
<dbReference type="InterPro" id="IPR002020">
    <property type="entry name" value="Citrate_synthase"/>
</dbReference>
<dbReference type="GO" id="GO:0032787">
    <property type="term" value="P:monocarboxylic acid metabolic process"/>
    <property type="evidence" value="ECO:0007669"/>
    <property type="project" value="UniProtKB-ARBA"/>
</dbReference>
<dbReference type="PANTHER" id="PTHR42871">
    <property type="entry name" value="CITRATE SYNTHASE"/>
    <property type="match status" value="1"/>
</dbReference>
<evidence type="ECO:0000313" key="11">
    <source>
        <dbReference type="EMBL" id="SDT25596.1"/>
    </source>
</evidence>
<evidence type="ECO:0000256" key="6">
    <source>
        <dbReference type="NCBIfam" id="TIGR01798"/>
    </source>
</evidence>
<dbReference type="PRINTS" id="PR00143">
    <property type="entry name" value="CITRTSNTHASE"/>
</dbReference>
<dbReference type="InterPro" id="IPR016143">
    <property type="entry name" value="Citrate_synth-like_sm_a-sub"/>
</dbReference>
<dbReference type="FunFam" id="1.10.580.10:FF:000005">
    <property type="entry name" value="Citrate synthase"/>
    <property type="match status" value="1"/>
</dbReference>
<dbReference type="Gene3D" id="1.10.230.10">
    <property type="entry name" value="Cytochrome P450-Terp, domain 2"/>
    <property type="match status" value="1"/>
</dbReference>